<evidence type="ECO:0000259" key="6">
    <source>
        <dbReference type="PROSITE" id="PS51194"/>
    </source>
</evidence>
<keyword evidence="1" id="KW-0547">Nucleotide-binding</keyword>
<evidence type="ECO:0000256" key="4">
    <source>
        <dbReference type="ARBA" id="ARBA00022840"/>
    </source>
</evidence>
<proteinExistence type="predicted"/>
<dbReference type="InterPro" id="IPR027417">
    <property type="entry name" value="P-loop_NTPase"/>
</dbReference>
<dbReference type="OrthoDB" id="10261904at2759"/>
<evidence type="ECO:0000259" key="5">
    <source>
        <dbReference type="PROSITE" id="PS51192"/>
    </source>
</evidence>
<evidence type="ECO:0000256" key="3">
    <source>
        <dbReference type="ARBA" id="ARBA00022806"/>
    </source>
</evidence>
<dbReference type="SMART" id="SM00490">
    <property type="entry name" value="HELICc"/>
    <property type="match status" value="1"/>
</dbReference>
<dbReference type="PANTHER" id="PTHR47959:SF24">
    <property type="entry name" value="ATP-DEPENDENT RNA HELICASE"/>
    <property type="match status" value="1"/>
</dbReference>
<evidence type="ECO:0000256" key="2">
    <source>
        <dbReference type="ARBA" id="ARBA00022801"/>
    </source>
</evidence>
<dbReference type="InterPro" id="IPR001650">
    <property type="entry name" value="Helicase_C-like"/>
</dbReference>
<dbReference type="SUPFAM" id="SSF52540">
    <property type="entry name" value="P-loop containing nucleoside triphosphate hydrolases"/>
    <property type="match status" value="1"/>
</dbReference>
<keyword evidence="4" id="KW-0067">ATP-binding</keyword>
<keyword evidence="3 7" id="KW-0347">Helicase</keyword>
<dbReference type="InterPro" id="IPR050079">
    <property type="entry name" value="DEAD_box_RNA_helicase"/>
</dbReference>
<dbReference type="GO" id="GO:0016787">
    <property type="term" value="F:hydrolase activity"/>
    <property type="evidence" value="ECO:0007669"/>
    <property type="project" value="UniProtKB-KW"/>
</dbReference>
<dbReference type="AlphaFoldDB" id="A0A0L0CZ32"/>
<dbReference type="EMBL" id="GG664559">
    <property type="protein sequence ID" value="KNC37527.1"/>
    <property type="molecule type" value="Genomic_DNA"/>
</dbReference>
<dbReference type="PANTHER" id="PTHR47959">
    <property type="entry name" value="ATP-DEPENDENT RNA HELICASE RHLE-RELATED"/>
    <property type="match status" value="1"/>
</dbReference>
<accession>A0A0L0CZ32</accession>
<evidence type="ECO:0000313" key="8">
    <source>
        <dbReference type="Proteomes" id="UP000054566"/>
    </source>
</evidence>
<organism evidence="7 8">
    <name type="scientific">Plasmodium falciparum RAJ116</name>
    <dbReference type="NCBI Taxonomy" id="580058"/>
    <lineage>
        <taxon>Eukaryota</taxon>
        <taxon>Sar</taxon>
        <taxon>Alveolata</taxon>
        <taxon>Apicomplexa</taxon>
        <taxon>Aconoidasida</taxon>
        <taxon>Haemosporida</taxon>
        <taxon>Plasmodiidae</taxon>
        <taxon>Plasmodium</taxon>
        <taxon>Plasmodium (Laverania)</taxon>
    </lineage>
</organism>
<sequence>MIICARTKKPSLRFCKLFRRYYIRKFLKNKIKEDLIKKKRYKYKERENVDGTRLYNEEQINSYSDQSNNITFEELGVEDWLIKISKSVHILYPTKIQQLCLPLIIQGKNVIGSSETGSGKTICYCWSILQELNKNVYGIFSLILLPTRELVFQIIEQFHLYGSKIGVMILSCIGGFSLIEQRKSVMTKPHIIVGTPGRISDILESSIDIQNCFKRLRFLVLDEADLLLQKCFEDKLQNILNNLPKNYANERKTLFFSSTITNSLQLLIDTFPYNNLILVNVNKKQKPPKNLDQRYIYVEEIAHITYLIYILKNKVNNLSGIIFTANSYKCELVYTVLNMLGIDNVDAMHSSKDQKNRFATLAKFKNGLCKILVATDIISRGIDIPKISFVINFDFPNDTVQYIHRVGRTARANRKGLAISFIDKKDVNSFNQVKNIMKDKLKPYTLNKKEVLGKICLKIGRVIKKSRKLCLGRKKRYKREKMKGLKALYFFTTNKNAKINKIK</sequence>
<dbReference type="PROSITE" id="PS51194">
    <property type="entry name" value="HELICASE_CTER"/>
    <property type="match status" value="1"/>
</dbReference>
<dbReference type="GO" id="GO:0003676">
    <property type="term" value="F:nucleic acid binding"/>
    <property type="evidence" value="ECO:0007669"/>
    <property type="project" value="InterPro"/>
</dbReference>
<protein>
    <submittedName>
        <fullName evidence="7">SF2-family helicase</fullName>
    </submittedName>
</protein>
<evidence type="ECO:0000313" key="7">
    <source>
        <dbReference type="EMBL" id="KNC37527.1"/>
    </source>
</evidence>
<reference evidence="8" key="1">
    <citation type="submission" date="2015-07" db="EMBL/GenBank/DDBJ databases">
        <title>Annotation of Plasmodium falciparum RAJ116.</title>
        <authorList>
            <consortium name="The Broad Institute Genome Sequencing Platform"/>
            <person name="Volkman S.K."/>
            <person name="Neafsey D.E."/>
            <person name="Dash A.P."/>
            <person name="Chitnis C.E."/>
            <person name="Hartl D.L."/>
            <person name="Young S.K."/>
            <person name="Zeng Q."/>
            <person name="Koehrsen M."/>
            <person name="Alvarado L."/>
            <person name="Berlin A."/>
            <person name="Borenstein D."/>
            <person name="Chapman S.B."/>
            <person name="Chen Z."/>
            <person name="Engels R."/>
            <person name="Freedman E."/>
            <person name="Gellesch M."/>
            <person name="Goldberg J."/>
            <person name="Griggs A."/>
            <person name="Gujja S."/>
            <person name="Heilman E.R."/>
            <person name="Heiman D.I."/>
            <person name="Howarth C."/>
            <person name="Jen D."/>
            <person name="Larson L."/>
            <person name="Mehta T."/>
            <person name="Neiman D."/>
            <person name="Park D."/>
            <person name="Pearson M."/>
            <person name="Roberts A."/>
            <person name="Saif S."/>
            <person name="Shea T."/>
            <person name="Shenoy N."/>
            <person name="Sisk P."/>
            <person name="Stolte C."/>
            <person name="Sykes S."/>
            <person name="Walk T."/>
            <person name="White J."/>
            <person name="Yandava C."/>
            <person name="Haas B."/>
            <person name="Henn M.R."/>
            <person name="Nusbaum C."/>
            <person name="Birren B."/>
        </authorList>
    </citation>
    <scope>NUCLEOTIDE SEQUENCE [LARGE SCALE GENOMIC DNA]</scope>
    <source>
        <strain evidence="8">RAJ116</strain>
    </source>
</reference>
<evidence type="ECO:0000256" key="1">
    <source>
        <dbReference type="ARBA" id="ARBA00022741"/>
    </source>
</evidence>
<dbReference type="SMART" id="SM00487">
    <property type="entry name" value="DEXDc"/>
    <property type="match status" value="1"/>
</dbReference>
<reference evidence="8" key="2">
    <citation type="submission" date="2015-07" db="EMBL/GenBank/DDBJ databases">
        <title>The genome sequence of Plasmodium falciparum RAJ116.</title>
        <authorList>
            <consortium name="The Broad Institute Genome Sequencing Platform"/>
            <person name="Volkman S.K."/>
            <person name="Neafsey D.E."/>
            <person name="Dash A.P."/>
            <person name="Chitnis C.E."/>
            <person name="Hartl D.L."/>
            <person name="Young S.K."/>
            <person name="Kodira C.D."/>
            <person name="Zeng Q."/>
            <person name="Koehrsen M."/>
            <person name="Godfrey P."/>
            <person name="Alvarado L."/>
            <person name="Berlin A."/>
            <person name="Borenstein D."/>
            <person name="Chen Z."/>
            <person name="Engels R."/>
            <person name="Freedman E."/>
            <person name="Gellesch M."/>
            <person name="Goldberg J."/>
            <person name="Griggs A."/>
            <person name="Gujja S."/>
            <person name="Heiman D."/>
            <person name="Hepburn T."/>
            <person name="Howarth C."/>
            <person name="Jen D."/>
            <person name="Larson L."/>
            <person name="Lewis B."/>
            <person name="Mehta T."/>
            <person name="Park D."/>
            <person name="Pearson M."/>
            <person name="Roberts A."/>
            <person name="Saif S."/>
            <person name="Shea T."/>
            <person name="Shenoy N."/>
            <person name="Sisk P."/>
            <person name="Stolte C."/>
            <person name="Sykes S."/>
            <person name="Walk T."/>
            <person name="White J."/>
            <person name="Yandava C."/>
            <person name="Wirth D.F."/>
            <person name="Nusbaum C."/>
            <person name="Birren B."/>
        </authorList>
    </citation>
    <scope>NUCLEOTIDE SEQUENCE [LARGE SCALE GENOMIC DNA]</scope>
    <source>
        <strain evidence="8">RAJ116</strain>
    </source>
</reference>
<dbReference type="PROSITE" id="PS51192">
    <property type="entry name" value="HELICASE_ATP_BIND_1"/>
    <property type="match status" value="1"/>
</dbReference>
<dbReference type="InterPro" id="IPR011545">
    <property type="entry name" value="DEAD/DEAH_box_helicase_dom"/>
</dbReference>
<dbReference type="GO" id="GO:0003724">
    <property type="term" value="F:RNA helicase activity"/>
    <property type="evidence" value="ECO:0007669"/>
    <property type="project" value="TreeGrafter"/>
</dbReference>
<dbReference type="GO" id="GO:0005829">
    <property type="term" value="C:cytosol"/>
    <property type="evidence" value="ECO:0007669"/>
    <property type="project" value="TreeGrafter"/>
</dbReference>
<feature type="domain" description="Helicase ATP-binding" evidence="5">
    <location>
        <begin position="101"/>
        <end position="278"/>
    </location>
</feature>
<dbReference type="GO" id="GO:0005524">
    <property type="term" value="F:ATP binding"/>
    <property type="evidence" value="ECO:0007669"/>
    <property type="project" value="UniProtKB-KW"/>
</dbReference>
<name>A0A0L0CZ32_PLAFA</name>
<dbReference type="Pfam" id="PF00271">
    <property type="entry name" value="Helicase_C"/>
    <property type="match status" value="1"/>
</dbReference>
<gene>
    <name evidence="7" type="ORF">PFLG_02599</name>
</gene>
<dbReference type="CDD" id="cd18787">
    <property type="entry name" value="SF2_C_DEAD"/>
    <property type="match status" value="1"/>
</dbReference>
<feature type="domain" description="Helicase C-terminal" evidence="6">
    <location>
        <begin position="290"/>
        <end position="452"/>
    </location>
</feature>
<dbReference type="Pfam" id="PF00270">
    <property type="entry name" value="DEAD"/>
    <property type="match status" value="1"/>
</dbReference>
<dbReference type="Proteomes" id="UP000054566">
    <property type="component" value="Unassembled WGS sequence"/>
</dbReference>
<keyword evidence="2" id="KW-0378">Hydrolase</keyword>
<dbReference type="InterPro" id="IPR014001">
    <property type="entry name" value="Helicase_ATP-bd"/>
</dbReference>
<dbReference type="Gene3D" id="3.40.50.300">
    <property type="entry name" value="P-loop containing nucleotide triphosphate hydrolases"/>
    <property type="match status" value="2"/>
</dbReference>